<sequence length="1051" mass="118285">MDSDYFFYEQRRIRPFSKRFKKLPEDLPDSLKFAHLNPKVAALLASKEKQKQEEDVFGDGFGKKSLMPEISQAFNALKNHLDSSLNNDEDSQRFLFEEARINSGNVLLQLSRIIYYYDNIASLIPKSLECQMMSGYTDLTADVHVIYREWQTQASKEAFLKKLSETPNGEEPGKASPSIMEEGRSTRSQSLASESGRGNKKRLLAKSGTGLPEIIEDTEALFDPGRQNIKRNDSRMSGQSRRSGGRSKPYDIKGTSAMANSNYYMSVIQFQLSSKACQDKAFKQLIKNGRVNWLSGIIRKMLYNFRRPKKKEQKLHELQIGYSTIPSVRYYGDTRKEALLKYRKSPVKTSSNNPMREGKPRIPLVFDDDNEGRQSMLTTHPDGTTVAYYLSGRPAVVASASGIHRTGFYTIVYDDDVAMTMLALFTPSGQGVCYHTNGIVRFLSTIKGGHLANKDGKVIRHWKWPQAQVKLTTPVQFQMNQCLGLRCVAENYIVILFSCQKESARFFVNVTPGIKEKKSDENNRLLTNFTFTSKAAKNILRMYAPKKSKSKRKKEKLSKQLAELVKAVDIQDKLLYDLEADKDLARLQRKARNLIDDWLEHYRVTIGLKSPTLVQLNESPSKSRLGAYSAKVTEGREDRKTTFGFTVRDSVISARIPSAPSGATMFKPRETIAEDSQAIPNSNPTVRFDQNLLKPEVEIVGSEEDGETKLLTSGAGEKFNQVMQNVLRSKSADSRKKSGAPRQQTAVSLPDKESLPANISLCPVALHMQMASDPRPHCRCSRHSIPYISDLEYDKYITEGAPSNQLQIIVIVSSLYPQGNHTEDMLNEIYQNQNRNRTRPCLQCRGDPFRLLKYDINTATEGSDHTQPLLLTRHNVVPGMFLIYAEGHLLFCDHIFNGYGNARKDFQKQVLKSKLDFTHGLSLPRDFRFSPTQGPHGPRAPWGGEIGGAGVDHFGSPGTAPTQKMAHLEHQDDLTSLEADNIRVVYKYIGDLINLQKSKSQERNLDIAKFISLSLSGTVGCSKIQELSSIHHSLTDIPKPPLNQLAFDAQS</sequence>
<gene>
    <name evidence="3" type="ORF">GSLYS_00008495001</name>
</gene>
<comment type="caution">
    <text evidence="3">The sequence shown here is derived from an EMBL/GenBank/DDBJ whole genome shotgun (WGS) entry which is preliminary data.</text>
</comment>
<dbReference type="PANTHER" id="PTHR23093:SF16">
    <property type="entry name" value="FAM194 C-TERMINAL DOMAIN-CONTAINING PROTEIN"/>
    <property type="match status" value="1"/>
</dbReference>
<evidence type="ECO:0000313" key="4">
    <source>
        <dbReference type="Proteomes" id="UP001497497"/>
    </source>
</evidence>
<evidence type="ECO:0000313" key="3">
    <source>
        <dbReference type="EMBL" id="CAL1534535.1"/>
    </source>
</evidence>
<dbReference type="PANTHER" id="PTHR23093">
    <property type="entry name" value="SIMILAR TO CHROMOSOME 3 OPEN READING FRAME 20"/>
    <property type="match status" value="1"/>
</dbReference>
<dbReference type="InterPro" id="IPR029281">
    <property type="entry name" value="FAM194_C"/>
</dbReference>
<feature type="domain" description="FAM194 C-terminal" evidence="2">
    <location>
        <begin position="374"/>
        <end position="525"/>
    </location>
</feature>
<accession>A0AAV2HM56</accession>
<feature type="region of interest" description="Disordered" evidence="1">
    <location>
        <begin position="729"/>
        <end position="749"/>
    </location>
</feature>
<reference evidence="3 4" key="1">
    <citation type="submission" date="2024-04" db="EMBL/GenBank/DDBJ databases">
        <authorList>
            <consortium name="Genoscope - CEA"/>
            <person name="William W."/>
        </authorList>
    </citation>
    <scope>NUCLEOTIDE SEQUENCE [LARGE SCALE GENOMIC DNA]</scope>
</reference>
<dbReference type="EMBL" id="CAXITT010000175">
    <property type="protein sequence ID" value="CAL1534535.1"/>
    <property type="molecule type" value="Genomic_DNA"/>
</dbReference>
<protein>
    <recommendedName>
        <fullName evidence="2">FAM194 C-terminal domain-containing protein</fullName>
    </recommendedName>
</protein>
<feature type="region of interest" description="Disordered" evidence="1">
    <location>
        <begin position="222"/>
        <end position="252"/>
    </location>
</feature>
<keyword evidence="4" id="KW-1185">Reference proteome</keyword>
<proteinExistence type="predicted"/>
<dbReference type="AlphaFoldDB" id="A0AAV2HM56"/>
<dbReference type="Proteomes" id="UP001497497">
    <property type="component" value="Unassembled WGS sequence"/>
</dbReference>
<name>A0AAV2HM56_LYMST</name>
<evidence type="ECO:0000256" key="1">
    <source>
        <dbReference type="SAM" id="MobiDB-lite"/>
    </source>
</evidence>
<feature type="region of interest" description="Disordered" evidence="1">
    <location>
        <begin position="163"/>
        <end position="203"/>
    </location>
</feature>
<dbReference type="Pfam" id="PF14977">
    <property type="entry name" value="FAM194"/>
    <property type="match status" value="1"/>
</dbReference>
<organism evidence="3 4">
    <name type="scientific">Lymnaea stagnalis</name>
    <name type="common">Great pond snail</name>
    <name type="synonym">Helix stagnalis</name>
    <dbReference type="NCBI Taxonomy" id="6523"/>
    <lineage>
        <taxon>Eukaryota</taxon>
        <taxon>Metazoa</taxon>
        <taxon>Spiralia</taxon>
        <taxon>Lophotrochozoa</taxon>
        <taxon>Mollusca</taxon>
        <taxon>Gastropoda</taxon>
        <taxon>Heterobranchia</taxon>
        <taxon>Euthyneura</taxon>
        <taxon>Panpulmonata</taxon>
        <taxon>Hygrophila</taxon>
        <taxon>Lymnaeoidea</taxon>
        <taxon>Lymnaeidae</taxon>
        <taxon>Lymnaea</taxon>
    </lineage>
</organism>
<evidence type="ECO:0000259" key="2">
    <source>
        <dbReference type="Pfam" id="PF14977"/>
    </source>
</evidence>